<dbReference type="Proteomes" id="UP000037179">
    <property type="component" value="Unassembled WGS sequence"/>
</dbReference>
<keyword evidence="12" id="KW-1185">Reference proteome</keyword>
<evidence type="ECO:0000256" key="3">
    <source>
        <dbReference type="ARBA" id="ARBA00010088"/>
    </source>
</evidence>
<evidence type="ECO:0000259" key="10">
    <source>
        <dbReference type="Pfam" id="PF00561"/>
    </source>
</evidence>
<comment type="subcellular location">
    <subcellularLocation>
        <location evidence="2">Cytoplasm</location>
    </subcellularLocation>
</comment>
<sequence>MSFPWAFAPIEPFASGMLAVGDGQEIYWETSGNPQGKTALYLHGGPGGGMGAGYRRHFDPDRYLIVGFEQRGCGRSRPLATGDPAALGRNTTHHLIADIEALRTHLGVDKWLVNGVSWGTTLALAYAQARPARVSELVLMATTLTNPDAVEWITETVGRLFPREWDAFRAASGARPGRRLVDAYYELLTDPDEEVRNRAVDAWMAWEDAHISMGGAKHGLGDHDPVRRRVFATLVVHYWKHAAFLPPTALTDAIPTLHHLPAVFIQGKLDVSGPAAVAWTLHKSWPRSQFILIDDEAHGGPQMAQAMIQALSTLAPPPIPFVEWHTTSWGESGKTGAGWRSVVRLGGWMVMRVGWGVNGGRISRLC</sequence>
<dbReference type="InterPro" id="IPR029058">
    <property type="entry name" value="AB_hydrolase_fold"/>
</dbReference>
<dbReference type="GO" id="GO:0005737">
    <property type="term" value="C:cytoplasm"/>
    <property type="evidence" value="ECO:0007669"/>
    <property type="project" value="UniProtKB-SubCell"/>
</dbReference>
<evidence type="ECO:0000313" key="11">
    <source>
        <dbReference type="EMBL" id="GAP27223.1"/>
    </source>
</evidence>
<keyword evidence="5" id="KW-0963">Cytoplasm</keyword>
<keyword evidence="6 9" id="KW-0645">Protease</keyword>
<keyword evidence="7 9" id="KW-0378">Hydrolase</keyword>
<comment type="caution">
    <text evidence="11">The sequence shown here is derived from an EMBL/GenBank/DDBJ whole genome shotgun (WGS) entry which is preliminary data.</text>
</comment>
<dbReference type="PRINTS" id="PR00793">
    <property type="entry name" value="PROAMNOPTASE"/>
</dbReference>
<evidence type="ECO:0000256" key="8">
    <source>
        <dbReference type="PIRSR" id="PIRSR006431-1"/>
    </source>
</evidence>
<protein>
    <recommendedName>
        <fullName evidence="9">Proline iminopeptidase</fullName>
        <ecNumber evidence="9">3.4.11.5</ecNumber>
    </recommendedName>
</protein>
<dbReference type="InterPro" id="IPR005944">
    <property type="entry name" value="Pro_iminopeptidase"/>
</dbReference>
<keyword evidence="4 9" id="KW-0031">Aminopeptidase</keyword>
<dbReference type="GO" id="GO:0004177">
    <property type="term" value="F:aminopeptidase activity"/>
    <property type="evidence" value="ECO:0007669"/>
    <property type="project" value="UniProtKB-KW"/>
</dbReference>
<gene>
    <name evidence="11" type="ORF">NSK11_contig00015-0064</name>
</gene>
<dbReference type="PIRSF" id="PIRSF006431">
    <property type="entry name" value="Pept_S33"/>
    <property type="match status" value="1"/>
</dbReference>
<evidence type="ECO:0000256" key="4">
    <source>
        <dbReference type="ARBA" id="ARBA00022438"/>
    </source>
</evidence>
<comment type="similarity">
    <text evidence="3 9">Belongs to the peptidase S33 family.</text>
</comment>
<feature type="active site" description="Proton donor" evidence="8">
    <location>
        <position position="298"/>
    </location>
</feature>
<accession>A0A0B8N5L3</accession>
<name>A0A0B8N5L3_9NOCA</name>
<reference evidence="12" key="1">
    <citation type="submission" date="2015-07" db="EMBL/GenBank/DDBJ databases">
        <title>Nocardia seriolae U-1 whole genome shotgun sequence.</title>
        <authorList>
            <person name="Imajoh M."/>
            <person name="Fukumoto Y."/>
            <person name="Sukeda M."/>
            <person name="Yamane J."/>
            <person name="Yamasaki K."/>
            <person name="Shimizu M."/>
            <person name="Ohnishi K."/>
            <person name="Oshima S."/>
        </authorList>
    </citation>
    <scope>NUCLEOTIDE SEQUENCE [LARGE SCALE GENOMIC DNA]</scope>
    <source>
        <strain evidence="12">U-1</strain>
    </source>
</reference>
<reference evidence="11 12" key="2">
    <citation type="journal article" date="2016" name="Genome Announc.">
        <title>Draft Genome Sequence of Erythromycin- and Oxytetracycline-Sensitive Nocardia seriolae Strain U-1 (NBRC 110359).</title>
        <authorList>
            <person name="Imajoh M."/>
            <person name="Sukeda M."/>
            <person name="Shimizu M."/>
            <person name="Yamane J."/>
            <person name="Ohnishi K."/>
            <person name="Oshima S."/>
        </authorList>
    </citation>
    <scope>NUCLEOTIDE SEQUENCE [LARGE SCALE GENOMIC DNA]</scope>
    <source>
        <strain evidence="11 12">U-1</strain>
    </source>
</reference>
<feature type="domain" description="AB hydrolase-1" evidence="10">
    <location>
        <begin position="40"/>
        <end position="298"/>
    </location>
</feature>
<dbReference type="InterPro" id="IPR000073">
    <property type="entry name" value="AB_hydrolase_1"/>
</dbReference>
<dbReference type="PANTHER" id="PTHR43722:SF1">
    <property type="entry name" value="PROLINE IMINOPEPTIDASE"/>
    <property type="match status" value="1"/>
</dbReference>
<dbReference type="GO" id="GO:0006508">
    <property type="term" value="P:proteolysis"/>
    <property type="evidence" value="ECO:0007669"/>
    <property type="project" value="UniProtKB-KW"/>
</dbReference>
<dbReference type="InterPro" id="IPR002410">
    <property type="entry name" value="Peptidase_S33"/>
</dbReference>
<evidence type="ECO:0000256" key="7">
    <source>
        <dbReference type="ARBA" id="ARBA00022801"/>
    </source>
</evidence>
<dbReference type="GeneID" id="93376580"/>
<evidence type="ECO:0000256" key="5">
    <source>
        <dbReference type="ARBA" id="ARBA00022490"/>
    </source>
</evidence>
<dbReference type="AlphaFoldDB" id="A0A0B8N5L3"/>
<feature type="active site" description="Nucleophile" evidence="8">
    <location>
        <position position="117"/>
    </location>
</feature>
<dbReference type="EC" id="3.4.11.5" evidence="9"/>
<evidence type="ECO:0000256" key="9">
    <source>
        <dbReference type="RuleBase" id="RU003421"/>
    </source>
</evidence>
<evidence type="ECO:0000313" key="12">
    <source>
        <dbReference type="Proteomes" id="UP000037179"/>
    </source>
</evidence>
<dbReference type="EMBL" id="BBYQ01000015">
    <property type="protein sequence ID" value="GAP27223.1"/>
    <property type="molecule type" value="Genomic_DNA"/>
</dbReference>
<dbReference type="RefSeq" id="WP_063897697.1">
    <property type="nucleotide sequence ID" value="NZ_AP017900.1"/>
</dbReference>
<proteinExistence type="inferred from homology"/>
<dbReference type="Gene3D" id="3.40.50.1820">
    <property type="entry name" value="alpha/beta hydrolase"/>
    <property type="match status" value="1"/>
</dbReference>
<evidence type="ECO:0000256" key="2">
    <source>
        <dbReference type="ARBA" id="ARBA00004496"/>
    </source>
</evidence>
<dbReference type="NCBIfam" id="TIGR01249">
    <property type="entry name" value="pro_imino_pep_1"/>
    <property type="match status" value="1"/>
</dbReference>
<organism evidence="11 12">
    <name type="scientific">Nocardia seriolae</name>
    <dbReference type="NCBI Taxonomy" id="37332"/>
    <lineage>
        <taxon>Bacteria</taxon>
        <taxon>Bacillati</taxon>
        <taxon>Actinomycetota</taxon>
        <taxon>Actinomycetes</taxon>
        <taxon>Mycobacteriales</taxon>
        <taxon>Nocardiaceae</taxon>
        <taxon>Nocardia</taxon>
    </lineage>
</organism>
<dbReference type="Pfam" id="PF00561">
    <property type="entry name" value="Abhydrolase_1"/>
    <property type="match status" value="1"/>
</dbReference>
<evidence type="ECO:0000256" key="6">
    <source>
        <dbReference type="ARBA" id="ARBA00022670"/>
    </source>
</evidence>
<dbReference type="PANTHER" id="PTHR43722">
    <property type="entry name" value="PROLINE IMINOPEPTIDASE"/>
    <property type="match status" value="1"/>
</dbReference>
<evidence type="ECO:0000256" key="1">
    <source>
        <dbReference type="ARBA" id="ARBA00001585"/>
    </source>
</evidence>
<feature type="active site" evidence="8">
    <location>
        <position position="270"/>
    </location>
</feature>
<dbReference type="SUPFAM" id="SSF53474">
    <property type="entry name" value="alpha/beta-Hydrolases"/>
    <property type="match status" value="1"/>
</dbReference>
<comment type="catalytic activity">
    <reaction evidence="1 9">
        <text>Release of N-terminal proline from a peptide.</text>
        <dbReference type="EC" id="3.4.11.5"/>
    </reaction>
</comment>